<dbReference type="AlphaFoldDB" id="A0A4C1X2A2"/>
<comment type="similarity">
    <text evidence="2">Belongs to the glutamate-gated ion channel (TC 1.A.10.1) family.</text>
</comment>
<evidence type="ECO:0000256" key="3">
    <source>
        <dbReference type="ARBA" id="ARBA00022475"/>
    </source>
</evidence>
<dbReference type="PANTHER" id="PTHR42643:SF30">
    <property type="entry name" value="IONOTROPIC RECEPTOR 40A-RELATED"/>
    <property type="match status" value="1"/>
</dbReference>
<evidence type="ECO:0000259" key="11">
    <source>
        <dbReference type="Pfam" id="PF00060"/>
    </source>
</evidence>
<evidence type="ECO:0000256" key="2">
    <source>
        <dbReference type="ARBA" id="ARBA00008685"/>
    </source>
</evidence>
<name>A0A4C1X2A2_EUMVA</name>
<dbReference type="PANTHER" id="PTHR42643">
    <property type="entry name" value="IONOTROPIC RECEPTOR 20A-RELATED"/>
    <property type="match status" value="1"/>
</dbReference>
<feature type="transmembrane region" description="Helical" evidence="10">
    <location>
        <begin position="144"/>
        <end position="164"/>
    </location>
</feature>
<evidence type="ECO:0000256" key="1">
    <source>
        <dbReference type="ARBA" id="ARBA00004651"/>
    </source>
</evidence>
<comment type="subcellular location">
    <subcellularLocation>
        <location evidence="1">Cell membrane</location>
        <topology evidence="1">Multi-pass membrane protein</topology>
    </subcellularLocation>
</comment>
<evidence type="ECO:0000313" key="13">
    <source>
        <dbReference type="Proteomes" id="UP000299102"/>
    </source>
</evidence>
<keyword evidence="6 10" id="KW-0472">Membrane</keyword>
<dbReference type="GO" id="GO:0015276">
    <property type="term" value="F:ligand-gated monoatomic ion channel activity"/>
    <property type="evidence" value="ECO:0007669"/>
    <property type="project" value="InterPro"/>
</dbReference>
<reference evidence="12 13" key="1">
    <citation type="journal article" date="2019" name="Commun. Biol.">
        <title>The bagworm genome reveals a unique fibroin gene that provides high tensile strength.</title>
        <authorList>
            <person name="Kono N."/>
            <person name="Nakamura H."/>
            <person name="Ohtoshi R."/>
            <person name="Tomita M."/>
            <person name="Numata K."/>
            <person name="Arakawa K."/>
        </authorList>
    </citation>
    <scope>NUCLEOTIDE SEQUENCE [LARGE SCALE GENOMIC DNA]</scope>
</reference>
<evidence type="ECO:0000256" key="8">
    <source>
        <dbReference type="ARBA" id="ARBA00023180"/>
    </source>
</evidence>
<evidence type="ECO:0000256" key="4">
    <source>
        <dbReference type="ARBA" id="ARBA00022692"/>
    </source>
</evidence>
<proteinExistence type="inferred from homology"/>
<evidence type="ECO:0000256" key="5">
    <source>
        <dbReference type="ARBA" id="ARBA00022989"/>
    </source>
</evidence>
<feature type="region of interest" description="Disordered" evidence="9">
    <location>
        <begin position="305"/>
        <end position="334"/>
    </location>
</feature>
<organism evidence="12 13">
    <name type="scientific">Eumeta variegata</name>
    <name type="common">Bagworm moth</name>
    <name type="synonym">Eumeta japonica</name>
    <dbReference type="NCBI Taxonomy" id="151549"/>
    <lineage>
        <taxon>Eukaryota</taxon>
        <taxon>Metazoa</taxon>
        <taxon>Ecdysozoa</taxon>
        <taxon>Arthropoda</taxon>
        <taxon>Hexapoda</taxon>
        <taxon>Insecta</taxon>
        <taxon>Pterygota</taxon>
        <taxon>Neoptera</taxon>
        <taxon>Endopterygota</taxon>
        <taxon>Lepidoptera</taxon>
        <taxon>Glossata</taxon>
        <taxon>Ditrysia</taxon>
        <taxon>Tineoidea</taxon>
        <taxon>Psychidae</taxon>
        <taxon>Oiketicinae</taxon>
        <taxon>Eumeta</taxon>
    </lineage>
</organism>
<feature type="transmembrane region" description="Helical" evidence="10">
    <location>
        <begin position="89"/>
        <end position="109"/>
    </location>
</feature>
<protein>
    <recommendedName>
        <fullName evidence="11">Ionotropic glutamate receptor C-terminal domain-containing protein</fullName>
    </recommendedName>
</protein>
<keyword evidence="5 10" id="KW-1133">Transmembrane helix</keyword>
<dbReference type="EMBL" id="BGZK01000711">
    <property type="protein sequence ID" value="GBP57230.1"/>
    <property type="molecule type" value="Genomic_DNA"/>
</dbReference>
<evidence type="ECO:0000256" key="10">
    <source>
        <dbReference type="SAM" id="Phobius"/>
    </source>
</evidence>
<keyword evidence="13" id="KW-1185">Reference proteome</keyword>
<dbReference type="OrthoDB" id="6424337at2759"/>
<dbReference type="InterPro" id="IPR001320">
    <property type="entry name" value="Iontro_rcpt_C"/>
</dbReference>
<dbReference type="Proteomes" id="UP000299102">
    <property type="component" value="Unassembled WGS sequence"/>
</dbReference>
<dbReference type="GO" id="GO:0050906">
    <property type="term" value="P:detection of stimulus involved in sensory perception"/>
    <property type="evidence" value="ECO:0007669"/>
    <property type="project" value="UniProtKB-ARBA"/>
</dbReference>
<evidence type="ECO:0000256" key="9">
    <source>
        <dbReference type="SAM" id="MobiDB-lite"/>
    </source>
</evidence>
<feature type="compositionally biased region" description="Basic and acidic residues" evidence="9">
    <location>
        <begin position="320"/>
        <end position="329"/>
    </location>
</feature>
<evidence type="ECO:0000256" key="7">
    <source>
        <dbReference type="ARBA" id="ARBA00023170"/>
    </source>
</evidence>
<evidence type="ECO:0000313" key="12">
    <source>
        <dbReference type="EMBL" id="GBP57230.1"/>
    </source>
</evidence>
<accession>A0A4C1X2A2</accession>
<keyword evidence="4 10" id="KW-0812">Transmembrane</keyword>
<gene>
    <name evidence="12" type="ORF">EVAR_82942_1</name>
</gene>
<evidence type="ECO:0000256" key="6">
    <source>
        <dbReference type="ARBA" id="ARBA00023136"/>
    </source>
</evidence>
<keyword evidence="3" id="KW-1003">Cell membrane</keyword>
<keyword evidence="8" id="KW-0325">Glycoprotein</keyword>
<sequence length="451" mass="51951">MYKFNTPRPFLLAPRVSILCNCDAFVSNFKAAEFQFFRVQWVRGVQVHPSRGAHDSSTFFFVFRQSFIFRHPRRLGAFYDVYTKPLSSAVWICTCITLFTIGFILYFLVKFKSGGNEDTSLSLVMLSVIGAVCQQGIHIKKKSIVVRTVMLVTLFFTLTLYQYYNANVVSTLLHDPPKNIRTLKDLLKSPLKVGVEDVLYNKDYFKGLMMESQGKQRHSIMRRRVWACRNPFVIYFDHELFSKSDEEYRSYFGKVVLKKNKIMNICEKMHDRFQPVYRPIMIINHEPQGRIYHMAFWASAQGPVDSRGPRLSQGPLNSRSDPDEPDRYPVLDSDPAPVVDANSYHFRFPTRSPFKEVPNLILLSIHVPLSILISYSQTDYDLDSNFSPTVDYDHSPVLHFEPPVSVLGLRSVCNFDSNLNEAGANSSIEIKFMLQQLGIVLLSMSKRILKN</sequence>
<dbReference type="Pfam" id="PF00060">
    <property type="entry name" value="Lig_chan"/>
    <property type="match status" value="1"/>
</dbReference>
<dbReference type="GO" id="GO:0005886">
    <property type="term" value="C:plasma membrane"/>
    <property type="evidence" value="ECO:0007669"/>
    <property type="project" value="UniProtKB-SubCell"/>
</dbReference>
<feature type="domain" description="Ionotropic glutamate receptor C-terminal" evidence="11">
    <location>
        <begin position="88"/>
        <end position="219"/>
    </location>
</feature>
<keyword evidence="7" id="KW-0675">Receptor</keyword>
<dbReference type="InterPro" id="IPR052192">
    <property type="entry name" value="Insect_Ionotropic_Sensory_Rcpt"/>
</dbReference>
<dbReference type="Gene3D" id="1.10.287.70">
    <property type="match status" value="1"/>
</dbReference>
<comment type="caution">
    <text evidence="12">The sequence shown here is derived from an EMBL/GenBank/DDBJ whole genome shotgun (WGS) entry which is preliminary data.</text>
</comment>